<gene>
    <name evidence="1" type="ORF">AGRHK599_LOCUS1188</name>
</gene>
<evidence type="ECO:0000313" key="2">
    <source>
        <dbReference type="Proteomes" id="UP000528185"/>
    </source>
</evidence>
<dbReference type="KEGG" id="aro:B0909_05745"/>
<accession>A0AAN2DCJ2</accession>
<comment type="caution">
    <text evidence="1">The sequence shown here is derived from an EMBL/GenBank/DDBJ whole genome shotgun (WGS) entry which is preliminary data.</text>
</comment>
<dbReference type="Proteomes" id="UP000528185">
    <property type="component" value="Unassembled WGS sequence"/>
</dbReference>
<dbReference type="EMBL" id="CAICSX020000001">
    <property type="protein sequence ID" value="CAD0211163.1"/>
    <property type="molecule type" value="Genomic_DNA"/>
</dbReference>
<sequence>MEDFINAIEDAIRQENWLAALSLSLLMPDICGRIDEPSNKNSGDRYAKWFDAWFKIEKTNHTLAGEDCYALRCAITHEGRANTSDQKAKVAIETYHFVKPPTDDSDPHITEIMNILYIPVDLFAKAMCEAIKQWLPTKANQTEAQKNLRELIRIHEPAATVAAGAMTYPSFGVSGTMEVG</sequence>
<proteinExistence type="predicted"/>
<organism evidence="1 2">
    <name type="scientific">Rhizobium rhizogenes</name>
    <name type="common">Agrobacterium rhizogenes</name>
    <dbReference type="NCBI Taxonomy" id="359"/>
    <lineage>
        <taxon>Bacteria</taxon>
        <taxon>Pseudomonadati</taxon>
        <taxon>Pseudomonadota</taxon>
        <taxon>Alphaproteobacteria</taxon>
        <taxon>Hyphomicrobiales</taxon>
        <taxon>Rhizobiaceae</taxon>
        <taxon>Rhizobium/Agrobacterium group</taxon>
        <taxon>Rhizobium</taxon>
    </lineage>
</organism>
<protein>
    <submittedName>
        <fullName evidence="1">Uncharacterized protein</fullName>
    </submittedName>
</protein>
<name>A0AAN2DCJ2_RHIRH</name>
<reference evidence="1 2" key="1">
    <citation type="submission" date="2020-06" db="EMBL/GenBank/DDBJ databases">
        <authorList>
            <person name="De Coninck B."/>
            <person name="Ibrahim H."/>
        </authorList>
    </citation>
    <scope>NUCLEOTIDE SEQUENCE [LARGE SCALE GENOMIC DNA]</scope>
    <source>
        <strain evidence="1">Ag_rhizogenes_K599</strain>
    </source>
</reference>
<evidence type="ECO:0000313" key="1">
    <source>
        <dbReference type="EMBL" id="CAD0211163.1"/>
    </source>
</evidence>
<dbReference type="RefSeq" id="WP_065115638.1">
    <property type="nucleotide sequence ID" value="NZ_CAICSX020000001.1"/>
</dbReference>
<dbReference type="AlphaFoldDB" id="A0AAN2DCJ2"/>